<organism evidence="5 6">
    <name type="scientific">Candidatus Roizmanbacteria bacterium CG_4_9_14_0_2_um_filter_39_13</name>
    <dbReference type="NCBI Taxonomy" id="1974839"/>
    <lineage>
        <taxon>Bacteria</taxon>
        <taxon>Candidatus Roizmaniibacteriota</taxon>
    </lineage>
</organism>
<dbReference type="Pfam" id="PF00472">
    <property type="entry name" value="RF-1"/>
    <property type="match status" value="1"/>
</dbReference>
<dbReference type="PANTHER" id="PTHR43804:SF7">
    <property type="entry name" value="LD18447P"/>
    <property type="match status" value="1"/>
</dbReference>
<dbReference type="InterPro" id="IPR000352">
    <property type="entry name" value="Pep_chain_release_fac_I"/>
</dbReference>
<keyword evidence="2" id="KW-0488">Methylation</keyword>
<gene>
    <name evidence="5" type="ORF">CO051_00185</name>
</gene>
<sequence length="243" mass="27322">MNINSNIVVIEAAQGAGGDESKLWGSDLLVSYSKFATKQGFKVQQLEENVIKITGPDAFNYFKHETGVHRVQRVPSTEKRGRVHTSTAVVIVTPQINSNDIHISDSDLDWQFFRSGGAGGQNVNKVSSAVRLIHRPTGIIVTTSRERTQQANRQIAKELLAGKLYQLEEEKRQGVQHSFIKDIGAGDRSDKMRTYNFPQNRLTDHRINKSFHNLDDIIGQGKWEKVFGHFSEAQFDNPKNSDC</sequence>
<dbReference type="PROSITE" id="PS00745">
    <property type="entry name" value="RF_PROK_I"/>
    <property type="match status" value="1"/>
</dbReference>
<evidence type="ECO:0000313" key="5">
    <source>
        <dbReference type="EMBL" id="PJC34213.1"/>
    </source>
</evidence>
<dbReference type="InterPro" id="IPR045853">
    <property type="entry name" value="Pep_chain_release_fac_I_sf"/>
</dbReference>
<dbReference type="InterPro" id="IPR050057">
    <property type="entry name" value="Prokaryotic/Mito_RF"/>
</dbReference>
<dbReference type="PANTHER" id="PTHR43804">
    <property type="entry name" value="LD18447P"/>
    <property type="match status" value="1"/>
</dbReference>
<comment type="similarity">
    <text evidence="1">Belongs to the prokaryotic/mitochondrial release factor family.</text>
</comment>
<dbReference type="Pfam" id="PF03462">
    <property type="entry name" value="PCRF"/>
    <property type="match status" value="1"/>
</dbReference>
<dbReference type="AlphaFoldDB" id="A0A2M8F4I2"/>
<evidence type="ECO:0000313" key="6">
    <source>
        <dbReference type="Proteomes" id="UP000231383"/>
    </source>
</evidence>
<protein>
    <submittedName>
        <fullName evidence="5">Peptide chain release factor 1</fullName>
    </submittedName>
</protein>
<proteinExistence type="inferred from homology"/>
<evidence type="ECO:0000256" key="3">
    <source>
        <dbReference type="ARBA" id="ARBA00022917"/>
    </source>
</evidence>
<dbReference type="Gene3D" id="3.30.70.1660">
    <property type="match status" value="2"/>
</dbReference>
<evidence type="ECO:0000256" key="2">
    <source>
        <dbReference type="ARBA" id="ARBA00022481"/>
    </source>
</evidence>
<dbReference type="GO" id="GO:0003747">
    <property type="term" value="F:translation release factor activity"/>
    <property type="evidence" value="ECO:0007669"/>
    <property type="project" value="InterPro"/>
</dbReference>
<comment type="caution">
    <text evidence="5">The sequence shown here is derived from an EMBL/GenBank/DDBJ whole genome shotgun (WGS) entry which is preliminary data.</text>
</comment>
<name>A0A2M8F4I2_9BACT</name>
<accession>A0A2M8F4I2</accession>
<dbReference type="EMBL" id="PFSC01000004">
    <property type="protein sequence ID" value="PJC34213.1"/>
    <property type="molecule type" value="Genomic_DNA"/>
</dbReference>
<dbReference type="SUPFAM" id="SSF75620">
    <property type="entry name" value="Release factor"/>
    <property type="match status" value="1"/>
</dbReference>
<evidence type="ECO:0000259" key="4">
    <source>
        <dbReference type="PROSITE" id="PS00745"/>
    </source>
</evidence>
<dbReference type="Proteomes" id="UP000231383">
    <property type="component" value="Unassembled WGS sequence"/>
</dbReference>
<dbReference type="GO" id="GO:0005737">
    <property type="term" value="C:cytoplasm"/>
    <property type="evidence" value="ECO:0007669"/>
    <property type="project" value="UniProtKB-ARBA"/>
</dbReference>
<feature type="domain" description="Prokaryotic-type class I peptide chain release factors" evidence="4">
    <location>
        <begin position="114"/>
        <end position="130"/>
    </location>
</feature>
<evidence type="ECO:0000256" key="1">
    <source>
        <dbReference type="ARBA" id="ARBA00010835"/>
    </source>
</evidence>
<dbReference type="InterPro" id="IPR005139">
    <property type="entry name" value="PCRF"/>
</dbReference>
<keyword evidence="3" id="KW-0648">Protein biosynthesis</keyword>
<dbReference type="Gene3D" id="3.30.160.20">
    <property type="match status" value="1"/>
</dbReference>
<reference evidence="6" key="1">
    <citation type="submission" date="2017-09" db="EMBL/GenBank/DDBJ databases">
        <title>Depth-based differentiation of microbial function through sediment-hosted aquifers and enrichment of novel symbionts in the deep terrestrial subsurface.</title>
        <authorList>
            <person name="Probst A.J."/>
            <person name="Ladd B."/>
            <person name="Jarett J.K."/>
            <person name="Geller-Mcgrath D.E."/>
            <person name="Sieber C.M.K."/>
            <person name="Emerson J.B."/>
            <person name="Anantharaman K."/>
            <person name="Thomas B.C."/>
            <person name="Malmstrom R."/>
            <person name="Stieglmeier M."/>
            <person name="Klingl A."/>
            <person name="Woyke T."/>
            <person name="Ryan C.M."/>
            <person name="Banfield J.F."/>
        </authorList>
    </citation>
    <scope>NUCLEOTIDE SEQUENCE [LARGE SCALE GENOMIC DNA]</scope>
</reference>